<sequence length="395" mass="43655">MRNSLVVAVAFLVIAMSYSVFGAGLIINQTEYLKGETITISGTCSEQVQISLLNLDRKIFEESAECLGFRYEASYQTSFSDPSGFWNATAMEGEVEKNKKFRVLPTKESQFYVIIFLSPSEPGQARTSELDILVRVTDAGQDVDNADVFTWTAEGEKIQLEEIGSGNYRLLYNVPVNADLGRWALVITAEKNVEGEMFGGENTSQLTIENAPIAIEVLEPATKTVQAGSELSIKVSANYENGKLLANPIASVQFNGDSFEMDDGGAGNFAYSLPLELEDTGAKKVLVNLEDEFGNENTITINLSVVSSPFAGLLELLPVLVVLIVAGIIFAVFLLPKLRAKESESSLENRRNALEKELKKLQDNYFNKGNIKKEVYNKKKEKIETELVEVRKRLK</sequence>
<feature type="coiled-coil region" evidence="1">
    <location>
        <begin position="337"/>
        <end position="393"/>
    </location>
</feature>
<organism evidence="3 4">
    <name type="scientific">Candidatus Iainarchaeum sp</name>
    <dbReference type="NCBI Taxonomy" id="3101447"/>
    <lineage>
        <taxon>Archaea</taxon>
        <taxon>Candidatus Iainarchaeota</taxon>
        <taxon>Candidatus Iainarchaeia</taxon>
        <taxon>Candidatus Iainarchaeales</taxon>
        <taxon>Candidatus Iainarchaeaceae</taxon>
        <taxon>Candidatus Iainarchaeum</taxon>
    </lineage>
</organism>
<keyword evidence="2" id="KW-0812">Transmembrane</keyword>
<evidence type="ECO:0000256" key="1">
    <source>
        <dbReference type="SAM" id="Coils"/>
    </source>
</evidence>
<protein>
    <submittedName>
        <fullName evidence="3">Uncharacterized protein</fullName>
    </submittedName>
</protein>
<dbReference type="EMBL" id="NZBU01000003">
    <property type="protein sequence ID" value="MAG21841.1"/>
    <property type="molecule type" value="Genomic_DNA"/>
</dbReference>
<evidence type="ECO:0000313" key="4">
    <source>
        <dbReference type="Proteomes" id="UP000226592"/>
    </source>
</evidence>
<evidence type="ECO:0000256" key="2">
    <source>
        <dbReference type="SAM" id="Phobius"/>
    </source>
</evidence>
<dbReference type="AlphaFoldDB" id="A0A2D6M0A8"/>
<comment type="caution">
    <text evidence="3">The sequence shown here is derived from an EMBL/GenBank/DDBJ whole genome shotgun (WGS) entry which is preliminary data.</text>
</comment>
<keyword evidence="2" id="KW-0472">Membrane</keyword>
<name>A0A2D6M0A8_9ARCH</name>
<accession>A0A2D6M0A8</accession>
<gene>
    <name evidence="3" type="ORF">CL943_00860</name>
</gene>
<keyword evidence="1" id="KW-0175">Coiled coil</keyword>
<reference evidence="4" key="1">
    <citation type="submission" date="2017-09" db="EMBL/GenBank/DDBJ databases">
        <title>The Reconstruction of 2,631 Draft Metagenome-Assembled Genomes from the Global Oceans.</title>
        <authorList>
            <person name="Tully B.J."/>
            <person name="Graham E.D."/>
            <person name="Heidelberg J.F."/>
        </authorList>
    </citation>
    <scope>NUCLEOTIDE SEQUENCE [LARGE SCALE GENOMIC DNA]</scope>
</reference>
<feature type="transmembrane region" description="Helical" evidence="2">
    <location>
        <begin position="310"/>
        <end position="335"/>
    </location>
</feature>
<dbReference type="Proteomes" id="UP000226592">
    <property type="component" value="Unassembled WGS sequence"/>
</dbReference>
<keyword evidence="2" id="KW-1133">Transmembrane helix</keyword>
<proteinExistence type="predicted"/>
<evidence type="ECO:0000313" key="3">
    <source>
        <dbReference type="EMBL" id="MAG21841.1"/>
    </source>
</evidence>